<feature type="compositionally biased region" description="Basic and acidic residues" evidence="4">
    <location>
        <begin position="1039"/>
        <end position="1059"/>
    </location>
</feature>
<dbReference type="Pfam" id="PF00023">
    <property type="entry name" value="Ank"/>
    <property type="match status" value="1"/>
</dbReference>
<evidence type="ECO:0000256" key="1">
    <source>
        <dbReference type="ARBA" id="ARBA00022737"/>
    </source>
</evidence>
<feature type="compositionally biased region" description="Basic residues" evidence="4">
    <location>
        <begin position="897"/>
        <end position="906"/>
    </location>
</feature>
<feature type="compositionally biased region" description="Basic and acidic residues" evidence="4">
    <location>
        <begin position="761"/>
        <end position="779"/>
    </location>
</feature>
<dbReference type="AlphaFoldDB" id="A0AAV4FAN1"/>
<feature type="compositionally biased region" description="Basic and acidic residues" evidence="4">
    <location>
        <begin position="1086"/>
        <end position="1128"/>
    </location>
</feature>
<feature type="repeat" description="ANK" evidence="3">
    <location>
        <begin position="251"/>
        <end position="283"/>
    </location>
</feature>
<dbReference type="CDD" id="cd23767">
    <property type="entry name" value="IQCD"/>
    <property type="match status" value="1"/>
</dbReference>
<feature type="repeat" description="ANK" evidence="3">
    <location>
        <begin position="79"/>
        <end position="111"/>
    </location>
</feature>
<feature type="compositionally biased region" description="Basic residues" evidence="4">
    <location>
        <begin position="1017"/>
        <end position="1027"/>
    </location>
</feature>
<feature type="compositionally biased region" description="Basic and acidic residues" evidence="4">
    <location>
        <begin position="859"/>
        <end position="877"/>
    </location>
</feature>
<dbReference type="SMART" id="SM00248">
    <property type="entry name" value="ANK"/>
    <property type="match status" value="15"/>
</dbReference>
<feature type="compositionally biased region" description="Low complexity" evidence="4">
    <location>
        <begin position="647"/>
        <end position="664"/>
    </location>
</feature>
<evidence type="ECO:0000256" key="4">
    <source>
        <dbReference type="SAM" id="MobiDB-lite"/>
    </source>
</evidence>
<dbReference type="InterPro" id="IPR002110">
    <property type="entry name" value="Ankyrin_rpt"/>
</dbReference>
<feature type="compositionally biased region" description="Low complexity" evidence="4">
    <location>
        <begin position="981"/>
        <end position="991"/>
    </location>
</feature>
<feature type="repeat" description="ANK" evidence="3">
    <location>
        <begin position="397"/>
        <end position="429"/>
    </location>
</feature>
<feature type="compositionally biased region" description="Low complexity" evidence="4">
    <location>
        <begin position="730"/>
        <end position="741"/>
    </location>
</feature>
<feature type="compositionally biased region" description="Polar residues" evidence="4">
    <location>
        <begin position="1136"/>
        <end position="1148"/>
    </location>
</feature>
<dbReference type="PROSITE" id="PS50096">
    <property type="entry name" value="IQ"/>
    <property type="match status" value="1"/>
</dbReference>
<organism evidence="5 6">
    <name type="scientific">Elysia marginata</name>
    <dbReference type="NCBI Taxonomy" id="1093978"/>
    <lineage>
        <taxon>Eukaryota</taxon>
        <taxon>Metazoa</taxon>
        <taxon>Spiralia</taxon>
        <taxon>Lophotrochozoa</taxon>
        <taxon>Mollusca</taxon>
        <taxon>Gastropoda</taxon>
        <taxon>Heterobranchia</taxon>
        <taxon>Euthyneura</taxon>
        <taxon>Panpulmonata</taxon>
        <taxon>Sacoglossa</taxon>
        <taxon>Placobranchoidea</taxon>
        <taxon>Plakobranchidae</taxon>
        <taxon>Elysia</taxon>
    </lineage>
</organism>
<feature type="repeat" description="ANK" evidence="3">
    <location>
        <begin position="430"/>
        <end position="462"/>
    </location>
</feature>
<feature type="repeat" description="ANK" evidence="3">
    <location>
        <begin position="180"/>
        <end position="205"/>
    </location>
</feature>
<accession>A0AAV4FAN1</accession>
<keyword evidence="6" id="KW-1185">Reference proteome</keyword>
<protein>
    <submittedName>
        <fullName evidence="5">Inversin</fullName>
    </submittedName>
</protein>
<evidence type="ECO:0000313" key="6">
    <source>
        <dbReference type="Proteomes" id="UP000762676"/>
    </source>
</evidence>
<dbReference type="PROSITE" id="PS50297">
    <property type="entry name" value="ANK_REP_REGION"/>
    <property type="match status" value="9"/>
</dbReference>
<feature type="region of interest" description="Disordered" evidence="4">
    <location>
        <begin position="601"/>
        <end position="1256"/>
    </location>
</feature>
<dbReference type="PANTHER" id="PTHR24198:SF165">
    <property type="entry name" value="ANKYRIN REPEAT-CONTAINING PROTEIN-RELATED"/>
    <property type="match status" value="1"/>
</dbReference>
<dbReference type="Proteomes" id="UP000762676">
    <property type="component" value="Unassembled WGS sequence"/>
</dbReference>
<dbReference type="Gene3D" id="1.25.40.20">
    <property type="entry name" value="Ankyrin repeat-containing domain"/>
    <property type="match status" value="5"/>
</dbReference>
<dbReference type="PRINTS" id="PR01415">
    <property type="entry name" value="ANKYRIN"/>
</dbReference>
<evidence type="ECO:0000256" key="3">
    <source>
        <dbReference type="PROSITE-ProRule" id="PRU00023"/>
    </source>
</evidence>
<name>A0AAV4FAN1_9GAST</name>
<proteinExistence type="predicted"/>
<sequence length="1256" mass="141704">MTDGPAGPFSQLPAVNLTLPMDVFTSCVIVIGAQAAAEELDVGDQFGRSPLMYCVLADRPECAEILIKAGGQVNLKDKGGRTALHWAAHKGNLRLMKLLLTRGADCREKDNEGQTALHLCTRHKLPKVMALLLRQLTPGEIDDQDKNKRTALHWAASHGNLEHVKMLIKQNSNIGIPDTEGKTPLHWAASSQDREALSCVKLVLETTPSVINWQDYEGRTALHLAVADGNESVVNVLTSVKNVNVSALDNMFRTPLHWAAVLGHSKIVSILLDSGADSASSDANGATPLHYAAQNNYSETVSVFLSRHLTDEPDLEGRTAFMWAAGTGADDVIRASLSAGVDIQQEDKTGGTGLDVDTESICFVICPALHAAALSGHSSTVKLLLDSRARLEVTDQAKHTPLFRACEMGHMDVVQTLIDYGARVDGLDQDGRSPLHWAALGGHAYICQMLIKYGDGPNVRDHSARAPLHCAAYGGFVNCMSALMEHGAEPNAQDREGMTCLHWACSKGHLDAVKLLVEYNAFPNHMEFTEDRYTPLDYALMGEHHEVAQYMIEQGALSITGIQDIAAQKIQCAFRGYRVRKAFIERKKLLMKHEKLKKEAARKRAAEEGKKAVDDKKAVQSNGNSSGTTPQSQGEILDSNQDLSAFIQQQQQQQHQQQPQQQDDQPIHETDGASTLSKKVTEETRQDPRGKSITESEEAALRGEQDQSCHHHQSLQKDTEWEPQHLTSVQELKLQPQQQQEQQKEVDKHTQMLRRSRQKMRKSEERRRKLLEKEENPENKEEDDQQQQQVPLDDPPQNPQHQYQERQQQCLHTQDVQESLEQEQGREKPAEKIEQLKKHRSRSRRKRRSRSHDSTGTADIHREKHRDKSSENQKENENPVVSPLKSKQGSVGEIEHHRRRRSRRHKDQTEGGRSHSPILPPSPRKESQTPLSSPRKEDLRKKEDTHLPALVTEHCEFETIGPTSEVDTSRLPSPLPQRENSASPSSSPFPAGYQEGSQDHYHHRHQRHHRDQDGHQSRRHSRHRRSRHEIQEVDPESGLGERADQGTKSVCPERIENREKHHRHGSRKHRGEADGKLRGGSSSHRKSQDREKLIDHGLMRTKDDMDKDVSLEKTDIASPERDHEDKYGSESGIDSAESNEQACLTKSLGTDVPHSDHCQGMEKQGQQRENLQQHRQQKQQQQQQQQEEEIRQAQLRKRELSKRYQGERMHSSHQQKQRHSAQNSSRSTIEEDLSSKVQRTSTVFESTTKSNMSPRR</sequence>
<dbReference type="PROSITE" id="PS50088">
    <property type="entry name" value="ANK_REPEAT"/>
    <property type="match status" value="13"/>
</dbReference>
<feature type="compositionally biased region" description="Basic and acidic residues" evidence="4">
    <location>
        <begin position="823"/>
        <end position="836"/>
    </location>
</feature>
<feature type="compositionally biased region" description="Basic residues" evidence="4">
    <location>
        <begin position="837"/>
        <end position="850"/>
    </location>
</feature>
<dbReference type="EMBL" id="BMAT01011319">
    <property type="protein sequence ID" value="GFR70393.1"/>
    <property type="molecule type" value="Genomic_DNA"/>
</dbReference>
<reference evidence="5 6" key="1">
    <citation type="journal article" date="2021" name="Elife">
        <title>Chloroplast acquisition without the gene transfer in kleptoplastic sea slugs, Plakobranchus ocellatus.</title>
        <authorList>
            <person name="Maeda T."/>
            <person name="Takahashi S."/>
            <person name="Yoshida T."/>
            <person name="Shimamura S."/>
            <person name="Takaki Y."/>
            <person name="Nagai Y."/>
            <person name="Toyoda A."/>
            <person name="Suzuki Y."/>
            <person name="Arimoto A."/>
            <person name="Ishii H."/>
            <person name="Satoh N."/>
            <person name="Nishiyama T."/>
            <person name="Hasebe M."/>
            <person name="Maruyama T."/>
            <person name="Minagawa J."/>
            <person name="Obokata J."/>
            <person name="Shigenobu S."/>
        </authorList>
    </citation>
    <scope>NUCLEOTIDE SEQUENCE [LARGE SCALE GENOMIC DNA]</scope>
</reference>
<dbReference type="InterPro" id="IPR036770">
    <property type="entry name" value="Ankyrin_rpt-contain_sf"/>
</dbReference>
<feature type="repeat" description="ANK" evidence="3">
    <location>
        <begin position="147"/>
        <end position="179"/>
    </location>
</feature>
<keyword evidence="2 3" id="KW-0040">ANK repeat</keyword>
<feature type="repeat" description="ANK" evidence="3">
    <location>
        <begin position="284"/>
        <end position="307"/>
    </location>
</feature>
<feature type="compositionally biased region" description="Polar residues" evidence="4">
    <location>
        <begin position="619"/>
        <end position="643"/>
    </location>
</feature>
<feature type="compositionally biased region" description="Basic residues" evidence="4">
    <location>
        <begin position="1060"/>
        <end position="1070"/>
    </location>
</feature>
<comment type="caution">
    <text evidence="5">The sequence shown here is derived from an EMBL/GenBank/DDBJ whole genome shotgun (WGS) entry which is preliminary data.</text>
</comment>
<feature type="repeat" description="ANK" evidence="3">
    <location>
        <begin position="463"/>
        <end position="495"/>
    </location>
</feature>
<feature type="repeat" description="ANK" evidence="3">
    <location>
        <begin position="217"/>
        <end position="237"/>
    </location>
</feature>
<feature type="compositionally biased region" description="Basic and acidic residues" evidence="4">
    <location>
        <begin position="1188"/>
        <end position="1210"/>
    </location>
</feature>
<feature type="repeat" description="ANK" evidence="3">
    <location>
        <begin position="46"/>
        <end position="78"/>
    </location>
</feature>
<feature type="compositionally biased region" description="Polar residues" evidence="4">
    <location>
        <begin position="801"/>
        <end position="819"/>
    </location>
</feature>
<keyword evidence="1" id="KW-0677">Repeat</keyword>
<feature type="compositionally biased region" description="Basic and acidic residues" evidence="4">
    <location>
        <begin position="934"/>
        <end position="946"/>
    </location>
</feature>
<evidence type="ECO:0000313" key="5">
    <source>
        <dbReference type="EMBL" id="GFR70393.1"/>
    </source>
</evidence>
<feature type="compositionally biased region" description="Polar residues" evidence="4">
    <location>
        <begin position="1235"/>
        <end position="1256"/>
    </location>
</feature>
<feature type="compositionally biased region" description="Low complexity" evidence="4">
    <location>
        <begin position="1167"/>
        <end position="1185"/>
    </location>
</feature>
<feature type="repeat" description="ANK" evidence="3">
    <location>
        <begin position="368"/>
        <end position="396"/>
    </location>
</feature>
<feature type="compositionally biased region" description="Basic and acidic residues" evidence="4">
    <location>
        <begin position="601"/>
        <end position="618"/>
    </location>
</feature>
<dbReference type="Pfam" id="PF12796">
    <property type="entry name" value="Ank_2"/>
    <property type="match status" value="5"/>
</dbReference>
<feature type="repeat" description="ANK" evidence="3">
    <location>
        <begin position="316"/>
        <end position="348"/>
    </location>
</feature>
<gene>
    <name evidence="5" type="ORF">ElyMa_005652200</name>
</gene>
<feature type="compositionally biased region" description="Basic and acidic residues" evidence="4">
    <location>
        <begin position="679"/>
        <end position="723"/>
    </location>
</feature>
<dbReference type="SUPFAM" id="SSF48403">
    <property type="entry name" value="Ankyrin repeat"/>
    <property type="match status" value="2"/>
</dbReference>
<feature type="repeat" description="ANK" evidence="3">
    <location>
        <begin position="496"/>
        <end position="528"/>
    </location>
</feature>
<dbReference type="PANTHER" id="PTHR24198">
    <property type="entry name" value="ANKYRIN REPEAT AND PROTEIN KINASE DOMAIN-CONTAINING PROTEIN"/>
    <property type="match status" value="1"/>
</dbReference>
<feature type="compositionally biased region" description="Basic residues" evidence="4">
    <location>
        <begin position="751"/>
        <end position="760"/>
    </location>
</feature>
<evidence type="ECO:0000256" key="2">
    <source>
        <dbReference type="ARBA" id="ARBA00023043"/>
    </source>
</evidence>